<protein>
    <submittedName>
        <fullName evidence="2">Uncharacterized protein</fullName>
    </submittedName>
</protein>
<keyword evidence="1" id="KW-0812">Transmembrane</keyword>
<reference evidence="3" key="1">
    <citation type="journal article" date="2018" name="Gigascience">
        <title>Genome assembly of the Pink Ipe (Handroanthus impetiginosus, Bignoniaceae), a highly valued, ecologically keystone Neotropical timber forest tree.</title>
        <authorList>
            <person name="Silva-Junior O.B."/>
            <person name="Grattapaglia D."/>
            <person name="Novaes E."/>
            <person name="Collevatti R.G."/>
        </authorList>
    </citation>
    <scope>NUCLEOTIDE SEQUENCE [LARGE SCALE GENOMIC DNA]</scope>
    <source>
        <strain evidence="3">cv. UFG-1</strain>
    </source>
</reference>
<sequence>MEPSPYLIFLSRNNMVDWLIFLSVNERAQCKKKKKKRNACWVFETVQIILIIISLICFTKKVYGSSPYSPIK</sequence>
<evidence type="ECO:0000256" key="1">
    <source>
        <dbReference type="SAM" id="Phobius"/>
    </source>
</evidence>
<evidence type="ECO:0000313" key="3">
    <source>
        <dbReference type="Proteomes" id="UP000231279"/>
    </source>
</evidence>
<keyword evidence="1" id="KW-1133">Transmembrane helix</keyword>
<gene>
    <name evidence="2" type="ORF">CDL12_12484</name>
</gene>
<dbReference type="EMBL" id="NKXS01002190">
    <property type="protein sequence ID" value="PIN14885.1"/>
    <property type="molecule type" value="Genomic_DNA"/>
</dbReference>
<accession>A0A2G9HBH7</accession>
<organism evidence="2 3">
    <name type="scientific">Handroanthus impetiginosus</name>
    <dbReference type="NCBI Taxonomy" id="429701"/>
    <lineage>
        <taxon>Eukaryota</taxon>
        <taxon>Viridiplantae</taxon>
        <taxon>Streptophyta</taxon>
        <taxon>Embryophyta</taxon>
        <taxon>Tracheophyta</taxon>
        <taxon>Spermatophyta</taxon>
        <taxon>Magnoliopsida</taxon>
        <taxon>eudicotyledons</taxon>
        <taxon>Gunneridae</taxon>
        <taxon>Pentapetalae</taxon>
        <taxon>asterids</taxon>
        <taxon>lamiids</taxon>
        <taxon>Lamiales</taxon>
        <taxon>Bignoniaceae</taxon>
        <taxon>Crescentiina</taxon>
        <taxon>Tabebuia alliance</taxon>
        <taxon>Handroanthus</taxon>
    </lineage>
</organism>
<name>A0A2G9HBH7_9LAMI</name>
<keyword evidence="1" id="KW-0472">Membrane</keyword>
<dbReference type="AlphaFoldDB" id="A0A2G9HBH7"/>
<proteinExistence type="predicted"/>
<feature type="transmembrane region" description="Helical" evidence="1">
    <location>
        <begin position="41"/>
        <end position="63"/>
    </location>
</feature>
<dbReference type="Proteomes" id="UP000231279">
    <property type="component" value="Unassembled WGS sequence"/>
</dbReference>
<keyword evidence="3" id="KW-1185">Reference proteome</keyword>
<evidence type="ECO:0000313" key="2">
    <source>
        <dbReference type="EMBL" id="PIN14885.1"/>
    </source>
</evidence>
<comment type="caution">
    <text evidence="2">The sequence shown here is derived from an EMBL/GenBank/DDBJ whole genome shotgun (WGS) entry which is preliminary data.</text>
</comment>